<dbReference type="Proteomes" id="UP001652700">
    <property type="component" value="Unplaced"/>
</dbReference>
<name>A0ABM5K251_DIAVI</name>
<feature type="region of interest" description="Disordered" evidence="1">
    <location>
        <begin position="144"/>
        <end position="171"/>
    </location>
</feature>
<accession>A0ABM5K251</accession>
<evidence type="ECO:0008006" key="4">
    <source>
        <dbReference type="Google" id="ProtNLM"/>
    </source>
</evidence>
<keyword evidence="3" id="KW-1185">Reference proteome</keyword>
<reference evidence="2" key="1">
    <citation type="submission" date="2025-05" db="UniProtKB">
        <authorList>
            <consortium name="EnsemblMetazoa"/>
        </authorList>
    </citation>
    <scope>IDENTIFICATION</scope>
</reference>
<evidence type="ECO:0000313" key="3">
    <source>
        <dbReference type="Proteomes" id="UP001652700"/>
    </source>
</evidence>
<dbReference type="GeneID" id="126883084"/>
<feature type="compositionally biased region" description="Basic and acidic residues" evidence="1">
    <location>
        <begin position="144"/>
        <end position="159"/>
    </location>
</feature>
<evidence type="ECO:0000313" key="2">
    <source>
        <dbReference type="EnsemblMetazoa" id="XP_050504270.1"/>
    </source>
</evidence>
<protein>
    <recommendedName>
        <fullName evidence="4">Protein LTV1 homolog</fullName>
    </recommendedName>
</protein>
<dbReference type="RefSeq" id="XP_050504270.1">
    <property type="nucleotide sequence ID" value="XM_050648313.1"/>
</dbReference>
<evidence type="ECO:0000256" key="1">
    <source>
        <dbReference type="SAM" id="MobiDB-lite"/>
    </source>
</evidence>
<organism evidence="2 3">
    <name type="scientific">Diabrotica virgifera virgifera</name>
    <name type="common">western corn rootworm</name>
    <dbReference type="NCBI Taxonomy" id="50390"/>
    <lineage>
        <taxon>Eukaryota</taxon>
        <taxon>Metazoa</taxon>
        <taxon>Ecdysozoa</taxon>
        <taxon>Arthropoda</taxon>
        <taxon>Hexapoda</taxon>
        <taxon>Insecta</taxon>
        <taxon>Pterygota</taxon>
        <taxon>Neoptera</taxon>
        <taxon>Endopterygota</taxon>
        <taxon>Coleoptera</taxon>
        <taxon>Polyphaga</taxon>
        <taxon>Cucujiformia</taxon>
        <taxon>Chrysomeloidea</taxon>
        <taxon>Chrysomelidae</taxon>
        <taxon>Galerucinae</taxon>
        <taxon>Diabroticina</taxon>
        <taxon>Diabroticites</taxon>
        <taxon>Diabrotica</taxon>
    </lineage>
</organism>
<proteinExistence type="predicted"/>
<dbReference type="EnsemblMetazoa" id="XM_050648313.1">
    <property type="protein sequence ID" value="XP_050504270.1"/>
    <property type="gene ID" value="LOC126883084"/>
</dbReference>
<sequence>MGYCFTDEQENVRIYCSDKETVLENCNKRCTNADNYLEGIIPMQKTFPSEQHARDESEMSYASSVAASLPDEIQDLLDFSSDDSIADPNFVPAQDEKYDSFAADSDIVERKKRRANSEEDINNTAVDKYNLDGKVHEKVKKRTNKETRKMRQERREKRNFGKAYVTRTGKEIKEKTMQELKLCRNSARKK</sequence>